<reference evidence="2" key="1">
    <citation type="submission" date="2023-01" db="EMBL/GenBank/DDBJ databases">
        <authorList>
            <person name="Van Ghelder C."/>
            <person name="Rancurel C."/>
        </authorList>
    </citation>
    <scope>NUCLEOTIDE SEQUENCE</scope>
    <source>
        <strain evidence="2">CNCM I-4278</strain>
    </source>
</reference>
<evidence type="ECO:0000313" key="3">
    <source>
        <dbReference type="Proteomes" id="UP001152607"/>
    </source>
</evidence>
<evidence type="ECO:0000313" key="2">
    <source>
        <dbReference type="EMBL" id="CAI6336986.1"/>
    </source>
</evidence>
<organism evidence="2 3">
    <name type="scientific">Periconia digitata</name>
    <dbReference type="NCBI Taxonomy" id="1303443"/>
    <lineage>
        <taxon>Eukaryota</taxon>
        <taxon>Fungi</taxon>
        <taxon>Dikarya</taxon>
        <taxon>Ascomycota</taxon>
        <taxon>Pezizomycotina</taxon>
        <taxon>Dothideomycetes</taxon>
        <taxon>Pleosporomycetidae</taxon>
        <taxon>Pleosporales</taxon>
        <taxon>Massarineae</taxon>
        <taxon>Periconiaceae</taxon>
        <taxon>Periconia</taxon>
    </lineage>
</organism>
<name>A0A9W4ULD3_9PLEO</name>
<dbReference type="Proteomes" id="UP001152607">
    <property type="component" value="Unassembled WGS sequence"/>
</dbReference>
<protein>
    <submittedName>
        <fullName evidence="2">Uncharacterized protein</fullName>
    </submittedName>
</protein>
<feature type="compositionally biased region" description="Low complexity" evidence="1">
    <location>
        <begin position="310"/>
        <end position="322"/>
    </location>
</feature>
<comment type="caution">
    <text evidence="2">The sequence shown here is derived from an EMBL/GenBank/DDBJ whole genome shotgun (WGS) entry which is preliminary data.</text>
</comment>
<feature type="compositionally biased region" description="Pro residues" evidence="1">
    <location>
        <begin position="295"/>
        <end position="309"/>
    </location>
</feature>
<sequence>MEEVDRQIKEKRITHQDAQSEAVFNKIRDDLWYKTFSSQEKSYESLYRFPSETIVGHIHTIGSHANGVWELEKTSKENKELPAHKKQLIEGCLIFHQYLVSRGLEPRLIIPDNYSKLFSVVANDSKDARDAVKEFQQALTAPLSNQMEIWDNASTDLRQLGQLILHDGSQENVDEIKDRLTECNDAIQCVNKEYGLKLSDHTIPLEYLVILSEERSQNQISEEVVVSAFKELMATFENVMGKAYAAKVFPNMTPEYTERTWATIENLKKDMGVEETEDMSDRGEEQEDPPATDEAPPPPATDEAPPPPATDDAPSATATADPLFEPSGNLDFLDFDLNPPDYGPAPTYENGITEHGKVVAIRMSSASARNSRFIINRGTAKTPIYKVCKGNVFWPGGAEKLEEDETYHVRFDSIARKRKVRGEVNTAVVTGCVEMPIMNPAPPGKRARRPDLYFRVVYHSDLDRNPNAKSLPLVEWLTRTELIQLVGKKKAEEEEQKYLPHHRKQVAVFQQYFLAGYHPDTRKPLTAQDRQEYPWLFNGVNYAFNINLDDIS</sequence>
<dbReference type="EMBL" id="CAOQHR010000007">
    <property type="protein sequence ID" value="CAI6336986.1"/>
    <property type="molecule type" value="Genomic_DNA"/>
</dbReference>
<feature type="region of interest" description="Disordered" evidence="1">
    <location>
        <begin position="269"/>
        <end position="324"/>
    </location>
</feature>
<accession>A0A9W4ULD3</accession>
<dbReference type="AlphaFoldDB" id="A0A9W4ULD3"/>
<evidence type="ECO:0000256" key="1">
    <source>
        <dbReference type="SAM" id="MobiDB-lite"/>
    </source>
</evidence>
<proteinExistence type="predicted"/>
<keyword evidence="3" id="KW-1185">Reference proteome</keyword>
<gene>
    <name evidence="2" type="ORF">PDIGIT_LOCUS10093</name>
</gene>
<feature type="compositionally biased region" description="Acidic residues" evidence="1">
    <location>
        <begin position="273"/>
        <end position="291"/>
    </location>
</feature>
<dbReference type="OrthoDB" id="3800332at2759"/>